<feature type="coiled-coil region" evidence="1">
    <location>
        <begin position="206"/>
        <end position="237"/>
    </location>
</feature>
<reference evidence="3" key="1">
    <citation type="journal article" date="2006" name="PLoS Biol.">
        <title>Macronuclear genome sequence of the ciliate Tetrahymena thermophila, a model eukaryote.</title>
        <authorList>
            <person name="Eisen J.A."/>
            <person name="Coyne R.S."/>
            <person name="Wu M."/>
            <person name="Wu D."/>
            <person name="Thiagarajan M."/>
            <person name="Wortman J.R."/>
            <person name="Badger J.H."/>
            <person name="Ren Q."/>
            <person name="Amedeo P."/>
            <person name="Jones K.M."/>
            <person name="Tallon L.J."/>
            <person name="Delcher A.L."/>
            <person name="Salzberg S.L."/>
            <person name="Silva J.C."/>
            <person name="Haas B.J."/>
            <person name="Majoros W.H."/>
            <person name="Farzad M."/>
            <person name="Carlton J.M."/>
            <person name="Smith R.K. Jr."/>
            <person name="Garg J."/>
            <person name="Pearlman R.E."/>
            <person name="Karrer K.M."/>
            <person name="Sun L."/>
            <person name="Manning G."/>
            <person name="Elde N.C."/>
            <person name="Turkewitz A.P."/>
            <person name="Asai D.J."/>
            <person name="Wilkes D.E."/>
            <person name="Wang Y."/>
            <person name="Cai H."/>
            <person name="Collins K."/>
            <person name="Stewart B.A."/>
            <person name="Lee S.R."/>
            <person name="Wilamowska K."/>
            <person name="Weinberg Z."/>
            <person name="Ruzzo W.L."/>
            <person name="Wloga D."/>
            <person name="Gaertig J."/>
            <person name="Frankel J."/>
            <person name="Tsao C.-C."/>
            <person name="Gorovsky M.A."/>
            <person name="Keeling P.J."/>
            <person name="Waller R.F."/>
            <person name="Patron N.J."/>
            <person name="Cherry J.M."/>
            <person name="Stover N.A."/>
            <person name="Krieger C.J."/>
            <person name="del Toro C."/>
            <person name="Ryder H.F."/>
            <person name="Williamson S.C."/>
            <person name="Barbeau R.A."/>
            <person name="Hamilton E.P."/>
            <person name="Orias E."/>
        </authorList>
    </citation>
    <scope>NUCLEOTIDE SEQUENCE [LARGE SCALE GENOMIC DNA]</scope>
    <source>
        <strain evidence="3">SB210</strain>
    </source>
</reference>
<gene>
    <name evidence="2" type="ORF">TTHERM_00242530</name>
</gene>
<evidence type="ECO:0000313" key="3">
    <source>
        <dbReference type="Proteomes" id="UP000009168"/>
    </source>
</evidence>
<keyword evidence="1" id="KW-0175">Coiled coil</keyword>
<dbReference type="GeneID" id="7845258"/>
<protein>
    <submittedName>
        <fullName evidence="2">Uncharacterized protein</fullName>
    </submittedName>
</protein>
<organism evidence="2 3">
    <name type="scientific">Tetrahymena thermophila (strain SB210)</name>
    <dbReference type="NCBI Taxonomy" id="312017"/>
    <lineage>
        <taxon>Eukaryota</taxon>
        <taxon>Sar</taxon>
        <taxon>Alveolata</taxon>
        <taxon>Ciliophora</taxon>
        <taxon>Intramacronucleata</taxon>
        <taxon>Oligohymenophorea</taxon>
        <taxon>Hymenostomatida</taxon>
        <taxon>Tetrahymenina</taxon>
        <taxon>Tetrahymenidae</taxon>
        <taxon>Tetrahymena</taxon>
    </lineage>
</organism>
<dbReference type="RefSeq" id="XP_001024976.4">
    <property type="nucleotide sequence ID" value="XM_001024976.3"/>
</dbReference>
<dbReference type="Proteomes" id="UP000009168">
    <property type="component" value="Unassembled WGS sequence"/>
</dbReference>
<evidence type="ECO:0000256" key="1">
    <source>
        <dbReference type="SAM" id="Coils"/>
    </source>
</evidence>
<proteinExistence type="predicted"/>
<dbReference type="EMBL" id="GG662443">
    <property type="protein sequence ID" value="EAS04731.4"/>
    <property type="molecule type" value="Genomic_DNA"/>
</dbReference>
<dbReference type="KEGG" id="tet:TTHERM_00242530"/>
<name>I7M419_TETTS</name>
<keyword evidence="3" id="KW-1185">Reference proteome</keyword>
<accession>I7M419</accession>
<dbReference type="AlphaFoldDB" id="I7M419"/>
<evidence type="ECO:0000313" key="2">
    <source>
        <dbReference type="EMBL" id="EAS04731.4"/>
    </source>
</evidence>
<sequence length="371" mass="44503">MSEDQNTNVSCLTCQSQYKKDRICISKQCDEQYLKYICKMCHYDQHKSQGRLKTSELDIDILKKDIGDLLKNQMDQNQEEEKLYNYSKQIRVKIQESIKCLEKYDKQLEEYQNRYKDSYEKLKNSFEDLDKKDDLELQQSIYSLFEIVKLCESDDNNKTAGFWKVDRSFNKDNLVQVSQICEISNYISRFTDFEKIESISQEIININRNTQDNEQLNQQLSDNKKQINLLNVEYKKQLIINECNKLVQGITKYFTNWFGFDYIKIERLNCTKCQSFYYMIENSYYQNYGKSSNPDLCNNCTPQYRESSDPEGTSTFYYYGHQRNSAWIKTRNAQDLYNYYTKMLEIINNRKELQDKDAQSQEAECFYEIKN</sequence>
<feature type="coiled-coil region" evidence="1">
    <location>
        <begin position="94"/>
        <end position="132"/>
    </location>
</feature>
<dbReference type="InParanoid" id="I7M419"/>